<dbReference type="Proteomes" id="UP001362999">
    <property type="component" value="Unassembled WGS sequence"/>
</dbReference>
<accession>A0AAW0AGQ3</accession>
<dbReference type="Gene3D" id="3.30.710.10">
    <property type="entry name" value="Potassium Channel Kv1.1, Chain A"/>
    <property type="match status" value="1"/>
</dbReference>
<dbReference type="AlphaFoldDB" id="A0AAW0AGQ3"/>
<evidence type="ECO:0008006" key="3">
    <source>
        <dbReference type="Google" id="ProtNLM"/>
    </source>
</evidence>
<evidence type="ECO:0000313" key="1">
    <source>
        <dbReference type="EMBL" id="KAK7008257.1"/>
    </source>
</evidence>
<evidence type="ECO:0000313" key="2">
    <source>
        <dbReference type="Proteomes" id="UP001362999"/>
    </source>
</evidence>
<dbReference type="EMBL" id="JAWWNJ010000068">
    <property type="protein sequence ID" value="KAK7008257.1"/>
    <property type="molecule type" value="Genomic_DNA"/>
</dbReference>
<sequence>MSNEENTIPASDPEFTLTLAPTAHQAIRDHSYYFKTVTFKVQERLFNVPRHHFEKTSEVFGGMFALPASDSLEAEGQSDENPIALEGIKSSDFEQLLKILYPLDFSRALSVGIDNWMNKDGWIAVLKLSTLWRFLDERKLAIQQLQNRADLDPVERILLARQYDVAPWLREGYLALTQRSQMISQDEAAKIGWETTVHLFQLRETTTFRYTNFKDSRPACGVHTGDFDTVFGEEMKQAESASAAYLLD</sequence>
<dbReference type="InterPro" id="IPR011333">
    <property type="entry name" value="SKP1/BTB/POZ_sf"/>
</dbReference>
<organism evidence="1 2">
    <name type="scientific">Favolaschia claudopus</name>
    <dbReference type="NCBI Taxonomy" id="2862362"/>
    <lineage>
        <taxon>Eukaryota</taxon>
        <taxon>Fungi</taxon>
        <taxon>Dikarya</taxon>
        <taxon>Basidiomycota</taxon>
        <taxon>Agaricomycotina</taxon>
        <taxon>Agaricomycetes</taxon>
        <taxon>Agaricomycetidae</taxon>
        <taxon>Agaricales</taxon>
        <taxon>Marasmiineae</taxon>
        <taxon>Mycenaceae</taxon>
        <taxon>Favolaschia</taxon>
    </lineage>
</organism>
<name>A0AAW0AGQ3_9AGAR</name>
<proteinExistence type="predicted"/>
<reference evidence="1 2" key="1">
    <citation type="journal article" date="2024" name="J Genomics">
        <title>Draft genome sequencing and assembly of Favolaschia claudopus CIRM-BRFM 2984 isolated from oak limbs.</title>
        <authorList>
            <person name="Navarro D."/>
            <person name="Drula E."/>
            <person name="Chaduli D."/>
            <person name="Cazenave R."/>
            <person name="Ahrendt S."/>
            <person name="Wang J."/>
            <person name="Lipzen A."/>
            <person name="Daum C."/>
            <person name="Barry K."/>
            <person name="Grigoriev I.V."/>
            <person name="Favel A."/>
            <person name="Rosso M.N."/>
            <person name="Martin F."/>
        </authorList>
    </citation>
    <scope>NUCLEOTIDE SEQUENCE [LARGE SCALE GENOMIC DNA]</scope>
    <source>
        <strain evidence="1 2">CIRM-BRFM 2984</strain>
    </source>
</reference>
<keyword evidence="2" id="KW-1185">Reference proteome</keyword>
<protein>
    <recommendedName>
        <fullName evidence="3">BTB domain-containing protein</fullName>
    </recommendedName>
</protein>
<gene>
    <name evidence="1" type="ORF">R3P38DRAFT_3280775</name>
</gene>
<comment type="caution">
    <text evidence="1">The sequence shown here is derived from an EMBL/GenBank/DDBJ whole genome shotgun (WGS) entry which is preliminary data.</text>
</comment>